<proteinExistence type="predicted"/>
<name>A0ABW5UVP2_9BURK</name>
<dbReference type="EMBL" id="JBHUMV010000011">
    <property type="protein sequence ID" value="MFD2756457.1"/>
    <property type="molecule type" value="Genomic_DNA"/>
</dbReference>
<feature type="signal peptide" evidence="1">
    <location>
        <begin position="1"/>
        <end position="25"/>
    </location>
</feature>
<accession>A0ABW5UVP2</accession>
<gene>
    <name evidence="2" type="ORF">ACFSW6_20475</name>
</gene>
<evidence type="ECO:0000313" key="3">
    <source>
        <dbReference type="Proteomes" id="UP001597463"/>
    </source>
</evidence>
<evidence type="ECO:0000313" key="2">
    <source>
        <dbReference type="EMBL" id="MFD2756457.1"/>
    </source>
</evidence>
<dbReference type="Proteomes" id="UP001597463">
    <property type="component" value="Unassembled WGS sequence"/>
</dbReference>
<organism evidence="2 3">
    <name type="scientific">Comamonas terrae</name>
    <dbReference type="NCBI Taxonomy" id="673548"/>
    <lineage>
        <taxon>Bacteria</taxon>
        <taxon>Pseudomonadati</taxon>
        <taxon>Pseudomonadota</taxon>
        <taxon>Betaproteobacteria</taxon>
        <taxon>Burkholderiales</taxon>
        <taxon>Comamonadaceae</taxon>
        <taxon>Comamonas</taxon>
    </lineage>
</organism>
<dbReference type="RefSeq" id="WP_066470959.1">
    <property type="nucleotide sequence ID" value="NZ_BCNT01000001.1"/>
</dbReference>
<sequence>MTAAATALRAALLLSACALAQAASAACYFVYAPGNELIYRSNRAPVDLSLPLHLTVPRLAPGATMVFSLDEFNCATEVNLIAERAQLAQARTERQRRAREEQRF</sequence>
<feature type="chain" id="PRO_5047030943" evidence="1">
    <location>
        <begin position="26"/>
        <end position="104"/>
    </location>
</feature>
<evidence type="ECO:0000256" key="1">
    <source>
        <dbReference type="SAM" id="SignalP"/>
    </source>
</evidence>
<protein>
    <submittedName>
        <fullName evidence="2">Uncharacterized protein</fullName>
    </submittedName>
</protein>
<keyword evidence="3" id="KW-1185">Reference proteome</keyword>
<reference evidence="3" key="1">
    <citation type="journal article" date="2019" name="Int. J. Syst. Evol. Microbiol.">
        <title>The Global Catalogue of Microorganisms (GCM) 10K type strain sequencing project: providing services to taxonomists for standard genome sequencing and annotation.</title>
        <authorList>
            <consortium name="The Broad Institute Genomics Platform"/>
            <consortium name="The Broad Institute Genome Sequencing Center for Infectious Disease"/>
            <person name="Wu L."/>
            <person name="Ma J."/>
        </authorList>
    </citation>
    <scope>NUCLEOTIDE SEQUENCE [LARGE SCALE GENOMIC DNA]</scope>
    <source>
        <strain evidence="3">TISTR 1906</strain>
    </source>
</reference>
<keyword evidence="1" id="KW-0732">Signal</keyword>
<comment type="caution">
    <text evidence="2">The sequence shown here is derived from an EMBL/GenBank/DDBJ whole genome shotgun (WGS) entry which is preliminary data.</text>
</comment>